<proteinExistence type="inferred from homology"/>
<comment type="caution">
    <text evidence="3">The sequence shown here is derived from an EMBL/GenBank/DDBJ whole genome shotgun (WGS) entry which is preliminary data.</text>
</comment>
<dbReference type="CDD" id="cd05233">
    <property type="entry name" value="SDR_c"/>
    <property type="match status" value="1"/>
</dbReference>
<evidence type="ECO:0000313" key="4">
    <source>
        <dbReference type="Proteomes" id="UP000641588"/>
    </source>
</evidence>
<dbReference type="PRINTS" id="PR00080">
    <property type="entry name" value="SDRFAMILY"/>
</dbReference>
<dbReference type="NCBIfam" id="NF009466">
    <property type="entry name" value="PRK12826.1-2"/>
    <property type="match status" value="1"/>
</dbReference>
<dbReference type="RefSeq" id="WP_171653175.1">
    <property type="nucleotide sequence ID" value="NZ_WHOD01000066.1"/>
</dbReference>
<dbReference type="EMBL" id="WHOD01000066">
    <property type="protein sequence ID" value="NOU94959.1"/>
    <property type="molecule type" value="Genomic_DNA"/>
</dbReference>
<reference evidence="3" key="1">
    <citation type="submission" date="2019-10" db="EMBL/GenBank/DDBJ databases">
        <title>Description of Paenibacillus glebae sp. nov.</title>
        <authorList>
            <person name="Carlier A."/>
            <person name="Qi S."/>
        </authorList>
    </citation>
    <scope>NUCLEOTIDE SEQUENCE</scope>
    <source>
        <strain evidence="3">LMG 31456</strain>
    </source>
</reference>
<dbReference type="SUPFAM" id="SSF51735">
    <property type="entry name" value="NAD(P)-binding Rossmann-fold domains"/>
    <property type="match status" value="1"/>
</dbReference>
<dbReference type="GO" id="GO:0008206">
    <property type="term" value="P:bile acid metabolic process"/>
    <property type="evidence" value="ECO:0007669"/>
    <property type="project" value="UniProtKB-ARBA"/>
</dbReference>
<comment type="similarity">
    <text evidence="1">Belongs to the short-chain dehydrogenases/reductases (SDR) family.</text>
</comment>
<protein>
    <submittedName>
        <fullName evidence="3">SDR family oxidoreductase</fullName>
    </submittedName>
</protein>
<dbReference type="Gene3D" id="3.40.50.720">
    <property type="entry name" value="NAD(P)-binding Rossmann-like Domain"/>
    <property type="match status" value="1"/>
</dbReference>
<evidence type="ECO:0000256" key="1">
    <source>
        <dbReference type="ARBA" id="ARBA00006484"/>
    </source>
</evidence>
<dbReference type="PROSITE" id="PS00061">
    <property type="entry name" value="ADH_SHORT"/>
    <property type="match status" value="1"/>
</dbReference>
<accession>A0A972JZU5</accession>
<dbReference type="PANTHER" id="PTHR42760">
    <property type="entry name" value="SHORT-CHAIN DEHYDROGENASES/REDUCTASES FAMILY MEMBER"/>
    <property type="match status" value="1"/>
</dbReference>
<sequence length="257" mass="27556">MRGLYNQVAVIAGGGRGIGKAIAEKLSSYGCKIIIGSRTQEQYLGTAEQLRQNGGEAHGLMLDVQDQGSIQHFVKQAYKLYGRIDSFVYCAGINKRVPAEQYSVEAWDEVIGVNLRGGFMSCQEVGKRMIEQGSGSIVTITSMLSHIGTPNQSAYAASKGGMMQYSKVLAVEWAKYGIRVNAVSPGYIETDLTAGNFKKESFREAVLGKTPMGRFGGTGEVAEAVCFLASPEASYITGTCIPVDGGFLAGHQNIIMQ</sequence>
<dbReference type="InterPro" id="IPR002347">
    <property type="entry name" value="SDR_fam"/>
</dbReference>
<keyword evidence="4" id="KW-1185">Reference proteome</keyword>
<dbReference type="NCBIfam" id="NF005559">
    <property type="entry name" value="PRK07231.1"/>
    <property type="match status" value="1"/>
</dbReference>
<dbReference type="InterPro" id="IPR020904">
    <property type="entry name" value="Sc_DH/Rdtase_CS"/>
</dbReference>
<dbReference type="GO" id="GO:0016616">
    <property type="term" value="F:oxidoreductase activity, acting on the CH-OH group of donors, NAD or NADP as acceptor"/>
    <property type="evidence" value="ECO:0007669"/>
    <property type="project" value="TreeGrafter"/>
</dbReference>
<organism evidence="3 4">
    <name type="scientific">Paenibacillus foliorum</name>
    <dbReference type="NCBI Taxonomy" id="2654974"/>
    <lineage>
        <taxon>Bacteria</taxon>
        <taxon>Bacillati</taxon>
        <taxon>Bacillota</taxon>
        <taxon>Bacilli</taxon>
        <taxon>Bacillales</taxon>
        <taxon>Paenibacillaceae</taxon>
        <taxon>Paenibacillus</taxon>
    </lineage>
</organism>
<keyword evidence="2" id="KW-0560">Oxidoreductase</keyword>
<dbReference type="PRINTS" id="PR00081">
    <property type="entry name" value="GDHRDH"/>
</dbReference>
<dbReference type="FunFam" id="3.40.50.720:FF:000084">
    <property type="entry name" value="Short-chain dehydrogenase reductase"/>
    <property type="match status" value="1"/>
</dbReference>
<evidence type="ECO:0000256" key="2">
    <source>
        <dbReference type="ARBA" id="ARBA00023002"/>
    </source>
</evidence>
<dbReference type="InterPro" id="IPR036291">
    <property type="entry name" value="NAD(P)-bd_dom_sf"/>
</dbReference>
<dbReference type="PANTHER" id="PTHR42760:SF115">
    <property type="entry name" value="3-OXOACYL-[ACYL-CARRIER-PROTEIN] REDUCTASE FABG"/>
    <property type="match status" value="1"/>
</dbReference>
<dbReference type="AlphaFoldDB" id="A0A972JZU5"/>
<dbReference type="Pfam" id="PF13561">
    <property type="entry name" value="adh_short_C2"/>
    <property type="match status" value="1"/>
</dbReference>
<evidence type="ECO:0000313" key="3">
    <source>
        <dbReference type="EMBL" id="NOU94959.1"/>
    </source>
</evidence>
<gene>
    <name evidence="3" type="ORF">GC093_17270</name>
</gene>
<name>A0A972JZU5_9BACL</name>
<dbReference type="Proteomes" id="UP000641588">
    <property type="component" value="Unassembled WGS sequence"/>
</dbReference>